<comment type="caution">
    <text evidence="1">The sequence shown here is derived from an EMBL/GenBank/DDBJ whole genome shotgun (WGS) entry which is preliminary data.</text>
</comment>
<dbReference type="InterPro" id="IPR014710">
    <property type="entry name" value="RmlC-like_jellyroll"/>
</dbReference>
<evidence type="ECO:0000313" key="2">
    <source>
        <dbReference type="Proteomes" id="UP000013111"/>
    </source>
</evidence>
<gene>
    <name evidence="1" type="ORF">BN437_1295</name>
</gene>
<organism evidence="1 2">
    <name type="scientific">Erwinia amylovora NBRC 12687 = CFBP 1232</name>
    <dbReference type="NCBI Taxonomy" id="1219359"/>
    <lineage>
        <taxon>Bacteria</taxon>
        <taxon>Pseudomonadati</taxon>
        <taxon>Pseudomonadota</taxon>
        <taxon>Gammaproteobacteria</taxon>
        <taxon>Enterobacterales</taxon>
        <taxon>Erwiniaceae</taxon>
        <taxon>Erwinia</taxon>
    </lineage>
</organism>
<dbReference type="GeneID" id="97605564"/>
<name>A0A830ZRV7_ERWAM</name>
<evidence type="ECO:0000313" key="1">
    <source>
        <dbReference type="EMBL" id="CCO93237.1"/>
    </source>
</evidence>
<dbReference type="SUPFAM" id="SSF51182">
    <property type="entry name" value="RmlC-like cupins"/>
    <property type="match status" value="1"/>
</dbReference>
<dbReference type="AlphaFoldDB" id="A0A830ZRV7"/>
<dbReference type="PANTHER" id="PTHR37943">
    <property type="entry name" value="PROTEIN VES"/>
    <property type="match status" value="1"/>
</dbReference>
<accession>A0A830ZRV7</accession>
<proteinExistence type="predicted"/>
<dbReference type="CDD" id="cd20293">
    <property type="entry name" value="cupin_HutD_N"/>
    <property type="match status" value="1"/>
</dbReference>
<sequence>MIHWYDSRTLPVSRWRNGGGDTREIISFPPDVKDFDWRISIATIAADSDFSLFPGVDRIITLLNGGVTLYRQDRICQKLVLNQPFAFAGEVIITARITAVSSSDFNIMTRRDRFCARSGISTQSLTAAASHCGVVYVISGCWQHGETRLSTGQGAWWQSGAKTFVPESGNAQLLWARIVPQPTSAVAFKTPQQLIA</sequence>
<dbReference type="RefSeq" id="WP_004156795.1">
    <property type="nucleotide sequence ID" value="NZ_BAYW01000016.1"/>
</dbReference>
<dbReference type="Proteomes" id="UP000013111">
    <property type="component" value="Unassembled WGS sequence"/>
</dbReference>
<dbReference type="Pfam" id="PF05962">
    <property type="entry name" value="HutD"/>
    <property type="match status" value="1"/>
</dbReference>
<reference evidence="1 2" key="2">
    <citation type="submission" date="2013-04" db="EMBL/GenBank/DDBJ databases">
        <title>Comparative genomics of 12 strains of Erwinia amylovora identifies a pan-genome with a large conserved core and provides insights into host specificity.</title>
        <authorList>
            <person name="Mann R.A."/>
            <person name="Smits T.H.M."/>
            <person name="Buehlmann A."/>
            <person name="Blom J."/>
            <person name="Goesmann A."/>
            <person name="Frey J.E."/>
            <person name="Plummer K.M."/>
            <person name="Beer S.V."/>
            <person name="Luck J."/>
            <person name="Duffy B."/>
            <person name="Rodoni B."/>
        </authorList>
    </citation>
    <scope>NUCLEOTIDE SEQUENCE [LARGE SCALE GENOMIC DNA]</scope>
    <source>
        <strain evidence="2">CFBP 1232</strain>
    </source>
</reference>
<dbReference type="EMBL" id="CAPB01000009">
    <property type="protein sequence ID" value="CCO93237.1"/>
    <property type="molecule type" value="Genomic_DNA"/>
</dbReference>
<dbReference type="PANTHER" id="PTHR37943:SF1">
    <property type="entry name" value="PROTEIN VES"/>
    <property type="match status" value="1"/>
</dbReference>
<protein>
    <recommendedName>
        <fullName evidence="3">HutD family protein</fullName>
    </recommendedName>
</protein>
<dbReference type="InterPro" id="IPR011051">
    <property type="entry name" value="RmlC_Cupin_sf"/>
</dbReference>
<dbReference type="InterPro" id="IPR010282">
    <property type="entry name" value="Uncharacterised_HutD/Ves"/>
</dbReference>
<reference evidence="1 2" key="1">
    <citation type="submission" date="2012-11" db="EMBL/GenBank/DDBJ databases">
        <authorList>
            <person name="Linke B."/>
        </authorList>
    </citation>
    <scope>NUCLEOTIDE SEQUENCE [LARGE SCALE GENOMIC DNA]</scope>
    <source>
        <strain evidence="2">CFBP 1232</strain>
    </source>
</reference>
<evidence type="ECO:0008006" key="3">
    <source>
        <dbReference type="Google" id="ProtNLM"/>
    </source>
</evidence>
<dbReference type="Gene3D" id="2.60.120.10">
    <property type="entry name" value="Jelly Rolls"/>
    <property type="match status" value="1"/>
</dbReference>